<organism evidence="1 2">
    <name type="scientific">Candidatus Epulonipiscium fishelsonii</name>
    <dbReference type="NCBI Taxonomy" id="77094"/>
    <lineage>
        <taxon>Bacteria</taxon>
        <taxon>Bacillati</taxon>
        <taxon>Bacillota</taxon>
        <taxon>Clostridia</taxon>
        <taxon>Lachnospirales</taxon>
        <taxon>Lachnospiraceae</taxon>
        <taxon>Candidatus Epulonipiscium</taxon>
    </lineage>
</organism>
<name>A0ACC8XDN6_9FIRM</name>
<protein>
    <submittedName>
        <fullName evidence="1">Chemotaxis protein CheD</fullName>
    </submittedName>
</protein>
<gene>
    <name evidence="1" type="ORF">AN396_04395</name>
</gene>
<keyword evidence="2" id="KW-1185">Reference proteome</keyword>
<dbReference type="Proteomes" id="UP000188605">
    <property type="component" value="Unassembled WGS sequence"/>
</dbReference>
<accession>A0ACC8XDN6</accession>
<comment type="caution">
    <text evidence="1">The sequence shown here is derived from an EMBL/GenBank/DDBJ whole genome shotgun (WGS) entry which is preliminary data.</text>
</comment>
<proteinExistence type="predicted"/>
<sequence length="160" mass="17480">MDIIKIGMAELKTGKAPQILTTLGLGSCVGVTLYDKTLKLGGMVHIMLPDSKQMRNNLEVAKFADTGITHLMNSLIKQGANQKRLVAKMAGGAQMFEFKHMEETLRIGARNIAASKEMLYKLNIPIQSSDVGANYGRTIELNLETGILLVKTIGKGYKEI</sequence>
<evidence type="ECO:0000313" key="2">
    <source>
        <dbReference type="Proteomes" id="UP000188605"/>
    </source>
</evidence>
<reference evidence="1" key="1">
    <citation type="submission" date="2016-08" db="EMBL/GenBank/DDBJ databases">
        <authorList>
            <person name="Ngugi D.K."/>
            <person name="Miyake S."/>
            <person name="Stingl U."/>
        </authorList>
    </citation>
    <scope>NUCLEOTIDE SEQUENCE</scope>
    <source>
        <strain evidence="1">SCG-B11WGA-EpuloA1</strain>
    </source>
</reference>
<evidence type="ECO:0000313" key="1">
    <source>
        <dbReference type="EMBL" id="ONI41005.1"/>
    </source>
</evidence>
<dbReference type="EMBL" id="LJDB01000043">
    <property type="protein sequence ID" value="ONI41005.1"/>
    <property type="molecule type" value="Genomic_DNA"/>
</dbReference>